<dbReference type="EMBL" id="BNAW01000033">
    <property type="protein sequence ID" value="GHG31893.1"/>
    <property type="molecule type" value="Genomic_DNA"/>
</dbReference>
<dbReference type="InterPro" id="IPR053145">
    <property type="entry name" value="AB_hydrolase_Est10"/>
</dbReference>
<evidence type="ECO:0000259" key="1">
    <source>
        <dbReference type="Pfam" id="PF02129"/>
    </source>
</evidence>
<keyword evidence="3" id="KW-1185">Reference proteome</keyword>
<organism evidence="2 3">
    <name type="scientific">Amycolatopsis bullii</name>
    <dbReference type="NCBI Taxonomy" id="941987"/>
    <lineage>
        <taxon>Bacteria</taxon>
        <taxon>Bacillati</taxon>
        <taxon>Actinomycetota</taxon>
        <taxon>Actinomycetes</taxon>
        <taxon>Pseudonocardiales</taxon>
        <taxon>Pseudonocardiaceae</taxon>
        <taxon>Amycolatopsis</taxon>
    </lineage>
</organism>
<gene>
    <name evidence="2" type="ORF">GCM10017567_60030</name>
</gene>
<dbReference type="PANTHER" id="PTHR43265:SF1">
    <property type="entry name" value="ESTERASE ESTD"/>
    <property type="match status" value="1"/>
</dbReference>
<dbReference type="RefSeq" id="WP_191314668.1">
    <property type="nucleotide sequence ID" value="NZ_BNAW01000033.1"/>
</dbReference>
<dbReference type="Gene3D" id="3.40.50.1820">
    <property type="entry name" value="alpha/beta hydrolase"/>
    <property type="match status" value="1"/>
</dbReference>
<feature type="domain" description="Xaa-Pro dipeptidyl-peptidase-like" evidence="1">
    <location>
        <begin position="19"/>
        <end position="262"/>
    </location>
</feature>
<dbReference type="Proteomes" id="UP000649955">
    <property type="component" value="Unassembled WGS sequence"/>
</dbReference>
<reference evidence="3" key="1">
    <citation type="journal article" date="2019" name="Int. J. Syst. Evol. Microbiol.">
        <title>The Global Catalogue of Microorganisms (GCM) 10K type strain sequencing project: providing services to taxonomists for standard genome sequencing and annotation.</title>
        <authorList>
            <consortium name="The Broad Institute Genomics Platform"/>
            <consortium name="The Broad Institute Genome Sequencing Center for Infectious Disease"/>
            <person name="Wu L."/>
            <person name="Ma J."/>
        </authorList>
    </citation>
    <scope>NUCLEOTIDE SEQUENCE [LARGE SCALE GENOMIC DNA]</scope>
    <source>
        <strain evidence="3">CGMCC 4.7680</strain>
    </source>
</reference>
<accession>A0ABQ3KPM3</accession>
<dbReference type="PANTHER" id="PTHR43265">
    <property type="entry name" value="ESTERASE ESTD"/>
    <property type="match status" value="1"/>
</dbReference>
<proteinExistence type="predicted"/>
<protein>
    <recommendedName>
        <fullName evidence="1">Xaa-Pro dipeptidyl-peptidase-like domain-containing protein</fullName>
    </recommendedName>
</protein>
<dbReference type="InterPro" id="IPR029058">
    <property type="entry name" value="AB_hydrolase_fold"/>
</dbReference>
<evidence type="ECO:0000313" key="2">
    <source>
        <dbReference type="EMBL" id="GHG31893.1"/>
    </source>
</evidence>
<evidence type="ECO:0000313" key="3">
    <source>
        <dbReference type="Proteomes" id="UP000649955"/>
    </source>
</evidence>
<name>A0ABQ3KPM3_9PSEU</name>
<comment type="caution">
    <text evidence="2">The sequence shown here is derived from an EMBL/GenBank/DDBJ whole genome shotgun (WGS) entry which is preliminary data.</text>
</comment>
<dbReference type="InterPro" id="IPR000383">
    <property type="entry name" value="Xaa-Pro-like_dom"/>
</dbReference>
<dbReference type="SUPFAM" id="SSF53474">
    <property type="entry name" value="alpha/beta-Hydrolases"/>
    <property type="match status" value="1"/>
</dbReference>
<sequence length="316" mass="33690">MVTGERARDVTFPSAGAMLAGTFAVPDSRDPAPGVVMVGGSGPSDRTNDDFFPPIQQGLVEAGFAVLSYDKRGVGGSSGDWLAGTIDDFAVDAVAALDFLRAQPEVHAETTGLFGHSEGGWVVLRAAAGGDVPWVITNGCPGMTPAAQDRYALATALQAVDGITPDEADIALAVYDQLVEAGRRGADFAEATRLVQSFSIPASVEELFGEYWSETDESLWEFTKRKQDHDPIPDVLRLRCPHLATFGGADELVPVADSIGLFATAVCRAERHPRATLTVELFPHADHRVQVRGATALVPGYVETLARWITVGSWPW</sequence>
<dbReference type="Pfam" id="PF02129">
    <property type="entry name" value="Peptidase_S15"/>
    <property type="match status" value="1"/>
</dbReference>